<evidence type="ECO:0000313" key="2">
    <source>
        <dbReference type="EMBL" id="KAG7456489.1"/>
    </source>
</evidence>
<accession>A0AAV6PFB0</accession>
<dbReference type="Proteomes" id="UP000693946">
    <property type="component" value="Unassembled WGS sequence"/>
</dbReference>
<reference evidence="2 3" key="1">
    <citation type="journal article" date="2021" name="Sci. Rep.">
        <title>Chromosome anchoring in Senegalese sole (Solea senegalensis) reveals sex-associated markers and genome rearrangements in flatfish.</title>
        <authorList>
            <person name="Guerrero-Cozar I."/>
            <person name="Gomez-Garrido J."/>
            <person name="Berbel C."/>
            <person name="Martinez-Blanch J.F."/>
            <person name="Alioto T."/>
            <person name="Claros M.G."/>
            <person name="Gagnaire P.A."/>
            <person name="Manchado M."/>
        </authorList>
    </citation>
    <scope>NUCLEOTIDE SEQUENCE [LARGE SCALE GENOMIC DNA]</scope>
    <source>
        <strain evidence="2">Sse05_10M</strain>
    </source>
</reference>
<evidence type="ECO:0000256" key="1">
    <source>
        <dbReference type="SAM" id="MobiDB-lite"/>
    </source>
</evidence>
<protein>
    <submittedName>
        <fullName evidence="2">Uncharacterized protein</fullName>
    </submittedName>
</protein>
<gene>
    <name evidence="2" type="ORF">JOB18_036813</name>
</gene>
<dbReference type="AlphaFoldDB" id="A0AAV6PFB0"/>
<keyword evidence="3" id="KW-1185">Reference proteome</keyword>
<proteinExistence type="predicted"/>
<organism evidence="2 3">
    <name type="scientific">Solea senegalensis</name>
    <name type="common">Senegalese sole</name>
    <dbReference type="NCBI Taxonomy" id="28829"/>
    <lineage>
        <taxon>Eukaryota</taxon>
        <taxon>Metazoa</taxon>
        <taxon>Chordata</taxon>
        <taxon>Craniata</taxon>
        <taxon>Vertebrata</taxon>
        <taxon>Euteleostomi</taxon>
        <taxon>Actinopterygii</taxon>
        <taxon>Neopterygii</taxon>
        <taxon>Teleostei</taxon>
        <taxon>Neoteleostei</taxon>
        <taxon>Acanthomorphata</taxon>
        <taxon>Carangaria</taxon>
        <taxon>Pleuronectiformes</taxon>
        <taxon>Pleuronectoidei</taxon>
        <taxon>Soleidae</taxon>
        <taxon>Solea</taxon>
    </lineage>
</organism>
<name>A0AAV6PFB0_SOLSE</name>
<dbReference type="EMBL" id="JAGKHQ010001419">
    <property type="protein sequence ID" value="KAG7456489.1"/>
    <property type="molecule type" value="Genomic_DNA"/>
</dbReference>
<evidence type="ECO:0000313" key="3">
    <source>
        <dbReference type="Proteomes" id="UP000693946"/>
    </source>
</evidence>
<feature type="region of interest" description="Disordered" evidence="1">
    <location>
        <begin position="1"/>
        <end position="36"/>
    </location>
</feature>
<comment type="caution">
    <text evidence="2">The sequence shown here is derived from an EMBL/GenBank/DDBJ whole genome shotgun (WGS) entry which is preliminary data.</text>
</comment>
<sequence length="101" mass="10623">MSAVSSPCLLPPTRMPHGGGSRAVTPSDRYNSPTTGVIQCQPEEAAGAQSHTTYRATATGELQLPTPSLSTMSAKALPGHPVYICDLELDVLKPKHLSKNP</sequence>